<dbReference type="EMBL" id="JAMZIH010005468">
    <property type="protein sequence ID" value="KAJ1675136.1"/>
    <property type="molecule type" value="Genomic_DNA"/>
</dbReference>
<proteinExistence type="predicted"/>
<reference evidence="1" key="1">
    <citation type="submission" date="2022-06" db="EMBL/GenBank/DDBJ databases">
        <title>Phylogenomic reconstructions and comparative analyses of Kickxellomycotina fungi.</title>
        <authorList>
            <person name="Reynolds N.K."/>
            <person name="Stajich J.E."/>
            <person name="Barry K."/>
            <person name="Grigoriev I.V."/>
            <person name="Crous P."/>
            <person name="Smith M.E."/>
        </authorList>
    </citation>
    <scope>NUCLEOTIDE SEQUENCE</scope>
    <source>
        <strain evidence="1">RSA 2271</strain>
    </source>
</reference>
<sequence>MATKDPTTPTSRYQPYPASSTRKRKNPKSDFVATLYTVFKLEGKEDKFGWHDDVTIYINDPRALIREINSHGFSLGKEYSLYRSLNVSVHTAFLQSSVCLAYQECSPANSDSTVSMRQDYSFRRHAKYDRRKPHNRQGASDDGSQGLIYTHTQGYFNRKCPELLSHIKRKSALSNRRYKGRAGSTNARNQQQQHQESLVSSEPNSCETSELSLSSPLLETIIANLCYTGTPANVQPGFIPLSAQSANDQLLPLSTGQLRVLHARVGRLNQPATRAIIMFSVVWTFPADATGRGGVNRSYQPAITYR</sequence>
<name>A0ACC1HHM0_9FUNG</name>
<evidence type="ECO:0000313" key="2">
    <source>
        <dbReference type="Proteomes" id="UP001145114"/>
    </source>
</evidence>
<keyword evidence="2" id="KW-1185">Reference proteome</keyword>
<organism evidence="1 2">
    <name type="scientific">Spiromyces aspiralis</name>
    <dbReference type="NCBI Taxonomy" id="68401"/>
    <lineage>
        <taxon>Eukaryota</taxon>
        <taxon>Fungi</taxon>
        <taxon>Fungi incertae sedis</taxon>
        <taxon>Zoopagomycota</taxon>
        <taxon>Kickxellomycotina</taxon>
        <taxon>Kickxellomycetes</taxon>
        <taxon>Kickxellales</taxon>
        <taxon>Kickxellaceae</taxon>
        <taxon>Spiromyces</taxon>
    </lineage>
</organism>
<gene>
    <name evidence="1" type="ORF">EV182_001863</name>
</gene>
<protein>
    <submittedName>
        <fullName evidence="1">Uncharacterized protein</fullName>
    </submittedName>
</protein>
<comment type="caution">
    <text evidence="1">The sequence shown here is derived from an EMBL/GenBank/DDBJ whole genome shotgun (WGS) entry which is preliminary data.</text>
</comment>
<evidence type="ECO:0000313" key="1">
    <source>
        <dbReference type="EMBL" id="KAJ1675136.1"/>
    </source>
</evidence>
<accession>A0ACC1HHM0</accession>
<dbReference type="Proteomes" id="UP001145114">
    <property type="component" value="Unassembled WGS sequence"/>
</dbReference>